<organism evidence="1 2">
    <name type="scientific">Rhodococcus koreensis</name>
    <dbReference type="NCBI Taxonomy" id="99653"/>
    <lineage>
        <taxon>Bacteria</taxon>
        <taxon>Bacillati</taxon>
        <taxon>Actinomycetota</taxon>
        <taxon>Actinomycetes</taxon>
        <taxon>Mycobacteriales</taxon>
        <taxon>Nocardiaceae</taxon>
        <taxon>Rhodococcus</taxon>
    </lineage>
</organism>
<evidence type="ECO:0000313" key="1">
    <source>
        <dbReference type="EMBL" id="SEB68849.1"/>
    </source>
</evidence>
<keyword evidence="2" id="KW-1185">Reference proteome</keyword>
<reference evidence="2" key="1">
    <citation type="submission" date="2016-10" db="EMBL/GenBank/DDBJ databases">
        <authorList>
            <person name="Varghese N."/>
            <person name="Submissions S."/>
        </authorList>
    </citation>
    <scope>NUCLEOTIDE SEQUENCE [LARGE SCALE GENOMIC DNA]</scope>
    <source>
        <strain evidence="2">DSM 44498</strain>
    </source>
</reference>
<name>A0A1H4LDJ6_9NOCA</name>
<dbReference type="Proteomes" id="UP000183561">
    <property type="component" value="Unassembled WGS sequence"/>
</dbReference>
<accession>A0A1H4LDJ6</accession>
<sequence>MLYPPYVAWKGRVQGVLSRVTTRRVSMEGIAGK</sequence>
<protein>
    <submittedName>
        <fullName evidence="1">Uncharacterized protein</fullName>
    </submittedName>
</protein>
<gene>
    <name evidence="1" type="ORF">SAMN04490239_1229</name>
</gene>
<dbReference type="EMBL" id="FNSV01000005">
    <property type="protein sequence ID" value="SEB68849.1"/>
    <property type="molecule type" value="Genomic_DNA"/>
</dbReference>
<proteinExistence type="predicted"/>
<dbReference type="AlphaFoldDB" id="A0A1H4LDJ6"/>
<evidence type="ECO:0000313" key="2">
    <source>
        <dbReference type="Proteomes" id="UP000183561"/>
    </source>
</evidence>